<gene>
    <name evidence="4" type="ORF">ACETIH_12020</name>
</gene>
<dbReference type="GO" id="GO:0016491">
    <property type="term" value="F:oxidoreductase activity"/>
    <property type="evidence" value="ECO:0007669"/>
    <property type="project" value="UniProtKB-KW"/>
</dbReference>
<dbReference type="InterPro" id="IPR050988">
    <property type="entry name" value="Mannitol_DH/Oxidoreductase"/>
</dbReference>
<dbReference type="InterPro" id="IPR013328">
    <property type="entry name" value="6PGD_dom2"/>
</dbReference>
<dbReference type="PANTHER" id="PTHR43362">
    <property type="entry name" value="MANNITOL DEHYDROGENASE DSF1-RELATED"/>
    <property type="match status" value="1"/>
</dbReference>
<dbReference type="PANTHER" id="PTHR43362:SF1">
    <property type="entry name" value="MANNITOL DEHYDROGENASE 2-RELATED"/>
    <property type="match status" value="1"/>
</dbReference>
<evidence type="ECO:0000256" key="1">
    <source>
        <dbReference type="ARBA" id="ARBA00023002"/>
    </source>
</evidence>
<organism evidence="4 5">
    <name type="scientific">Microvirga arabica</name>
    <dbReference type="NCBI Taxonomy" id="1128671"/>
    <lineage>
        <taxon>Bacteria</taxon>
        <taxon>Pseudomonadati</taxon>
        <taxon>Pseudomonadota</taxon>
        <taxon>Alphaproteobacteria</taxon>
        <taxon>Hyphomicrobiales</taxon>
        <taxon>Methylobacteriaceae</taxon>
        <taxon>Microvirga</taxon>
    </lineage>
</organism>
<evidence type="ECO:0000313" key="5">
    <source>
        <dbReference type="Proteomes" id="UP001593940"/>
    </source>
</evidence>
<dbReference type="Proteomes" id="UP001593940">
    <property type="component" value="Unassembled WGS sequence"/>
</dbReference>
<dbReference type="InterPro" id="IPR008927">
    <property type="entry name" value="6-PGluconate_DH-like_C_sf"/>
</dbReference>
<dbReference type="InterPro" id="IPR013118">
    <property type="entry name" value="Mannitol_DH_C"/>
</dbReference>
<comment type="caution">
    <text evidence="4">The sequence shown here is derived from an EMBL/GenBank/DDBJ whole genome shotgun (WGS) entry which is preliminary data.</text>
</comment>
<dbReference type="SUPFAM" id="SSF48179">
    <property type="entry name" value="6-phosphogluconate dehydrogenase C-terminal domain-like"/>
    <property type="match status" value="1"/>
</dbReference>
<name>A0ABV6Y8G2_9HYPH</name>
<keyword evidence="1 4" id="KW-0560">Oxidoreductase</keyword>
<dbReference type="Pfam" id="PF01232">
    <property type="entry name" value="Mannitol_dh"/>
    <property type="match status" value="1"/>
</dbReference>
<dbReference type="SUPFAM" id="SSF51735">
    <property type="entry name" value="NAD(P)-binding Rossmann-fold domains"/>
    <property type="match status" value="1"/>
</dbReference>
<protein>
    <submittedName>
        <fullName evidence="4">Mannitol dehydrogenase family protein</fullName>
        <ecNumber evidence="4">1.1.1.-</ecNumber>
    </submittedName>
</protein>
<accession>A0ABV6Y8G2</accession>
<dbReference type="Pfam" id="PF08125">
    <property type="entry name" value="Mannitol_dh_C"/>
    <property type="match status" value="1"/>
</dbReference>
<evidence type="ECO:0000259" key="2">
    <source>
        <dbReference type="Pfam" id="PF01232"/>
    </source>
</evidence>
<dbReference type="Gene3D" id="3.40.50.720">
    <property type="entry name" value="NAD(P)-binding Rossmann-like Domain"/>
    <property type="match status" value="1"/>
</dbReference>
<feature type="domain" description="Mannitol dehydrogenase N-terminal" evidence="2">
    <location>
        <begin position="33"/>
        <end position="280"/>
    </location>
</feature>
<dbReference type="InterPro" id="IPR036291">
    <property type="entry name" value="NAD(P)-bd_dom_sf"/>
</dbReference>
<keyword evidence="5" id="KW-1185">Reference proteome</keyword>
<dbReference type="EC" id="1.1.1.-" evidence="4"/>
<dbReference type="Gene3D" id="1.10.1040.10">
    <property type="entry name" value="N-(1-d-carboxylethyl)-l-norvaline Dehydrogenase, domain 2"/>
    <property type="match status" value="1"/>
</dbReference>
<proteinExistence type="predicted"/>
<dbReference type="EMBL" id="JBHOMY010000031">
    <property type="protein sequence ID" value="MFC1457426.1"/>
    <property type="molecule type" value="Genomic_DNA"/>
</dbReference>
<reference evidence="4 5" key="1">
    <citation type="submission" date="2024-09" db="EMBL/GenBank/DDBJ databases">
        <title>Nodulacao em especies de Leguminosae Basais da Amazonia e Caracterizacao dos Rizobios e Bacterias Associadas aos Nodulos.</title>
        <authorList>
            <person name="Jambeiro I.C.A."/>
            <person name="Lopes I.S."/>
            <person name="Aguiar E.R.G.R."/>
            <person name="Santos A.F.J."/>
            <person name="Dos Santos J.M.F."/>
            <person name="Gross E."/>
        </authorList>
    </citation>
    <scope>NUCLEOTIDE SEQUENCE [LARGE SCALE GENOMIC DNA]</scope>
    <source>
        <strain evidence="4 5">BRUESC1165</strain>
    </source>
</reference>
<dbReference type="RefSeq" id="WP_377029803.1">
    <property type="nucleotide sequence ID" value="NZ_JBHOMY010000031.1"/>
</dbReference>
<dbReference type="InterPro" id="IPR013131">
    <property type="entry name" value="Mannitol_DH_N"/>
</dbReference>
<dbReference type="InterPro" id="IPR000669">
    <property type="entry name" value="Mannitol_DH"/>
</dbReference>
<evidence type="ECO:0000313" key="4">
    <source>
        <dbReference type="EMBL" id="MFC1457426.1"/>
    </source>
</evidence>
<sequence length="499" mass="54691">MAENHPLLAPATLTLAKAGTQRPAYDRSRLRTGIVHLGLGAFARAHQALYTEELHAAEIGDWGMTGVSLQRPDQRDRLMPQAGLYTALQKDRTGVSVRIVGCVNSVMVAPEDPVAVVEAMANPRVKIVSLTVTEKGYCIDPATGRLQQNHPDIRHDLEHPGEPRTAVGFILAALERRRDEGMAPFTVLCCDNLPSNGRLLASLVSDFAALRDCGLATWVETHASFPSTMVDRIVPATTAEDIAEAARLTGLADAAPVVHEPFRQWVIEDRFIENARPRWERVGAELVGDVVPYEHMKLRLLNGAHSALAYLGYLAGHETIADTVEDPVLRAFVQGLWRDEIIPVVSAPPGTDLSNYAWMLLERFSNPAIRHRTWQIAMDGSQKLPQRLLATARERLAHNLPLPRIALAVAGWLRYVGGIDESGREIGVRDPLASHLRTVLDQAGHEPQHRVHAVLGIEAIFGSDLPRDVRFVDALTAAYTRLLTRGARNAAAELISAGF</sequence>
<dbReference type="PRINTS" id="PR00084">
    <property type="entry name" value="MTLDHDRGNASE"/>
</dbReference>
<evidence type="ECO:0000259" key="3">
    <source>
        <dbReference type="Pfam" id="PF08125"/>
    </source>
</evidence>
<feature type="domain" description="Mannitol dehydrogenase C-terminal" evidence="3">
    <location>
        <begin position="289"/>
        <end position="482"/>
    </location>
</feature>